<dbReference type="AlphaFoldDB" id="A0A2U8WNI5"/>
<evidence type="ECO:0000313" key="22">
    <source>
        <dbReference type="Proteomes" id="UP000245444"/>
    </source>
</evidence>
<organism evidence="21 22">
    <name type="scientific">Methylobacterium terrae</name>
    <dbReference type="NCBI Taxonomy" id="2202827"/>
    <lineage>
        <taxon>Bacteria</taxon>
        <taxon>Pseudomonadati</taxon>
        <taxon>Pseudomonadota</taxon>
        <taxon>Alphaproteobacteria</taxon>
        <taxon>Hyphomicrobiales</taxon>
        <taxon>Methylobacteriaceae</taxon>
        <taxon>Methylobacterium</taxon>
    </lineage>
</organism>
<dbReference type="InterPro" id="IPR003805">
    <property type="entry name" value="CobS"/>
</dbReference>
<dbReference type="UniPathway" id="UPA00148">
    <property type="reaction ID" value="UER00238"/>
</dbReference>
<feature type="transmembrane region" description="Helical" evidence="19">
    <location>
        <begin position="223"/>
        <end position="256"/>
    </location>
</feature>
<dbReference type="NCBIfam" id="TIGR00317">
    <property type="entry name" value="cobS"/>
    <property type="match status" value="1"/>
</dbReference>
<feature type="region of interest" description="Disordered" evidence="20">
    <location>
        <begin position="1"/>
        <end position="34"/>
    </location>
</feature>
<keyword evidence="9 19" id="KW-0808">Transferase</keyword>
<dbReference type="Pfam" id="PF02654">
    <property type="entry name" value="CobS"/>
    <property type="match status" value="1"/>
</dbReference>
<keyword evidence="12 19" id="KW-1133">Transmembrane helix</keyword>
<dbReference type="PANTHER" id="PTHR34148">
    <property type="entry name" value="ADENOSYLCOBINAMIDE-GDP RIBAZOLETRANSFERASE"/>
    <property type="match status" value="1"/>
</dbReference>
<dbReference type="OrthoDB" id="9794626at2"/>
<name>A0A2U8WNI5_9HYPH</name>
<evidence type="ECO:0000256" key="7">
    <source>
        <dbReference type="ARBA" id="ARBA00022475"/>
    </source>
</evidence>
<feature type="compositionally biased region" description="Acidic residues" evidence="20">
    <location>
        <begin position="15"/>
        <end position="25"/>
    </location>
</feature>
<accession>A0A2U8WNI5</accession>
<evidence type="ECO:0000256" key="5">
    <source>
        <dbReference type="ARBA" id="ARBA00013200"/>
    </source>
</evidence>
<keyword evidence="8 19" id="KW-0169">Cobalamin biosynthesis</keyword>
<evidence type="ECO:0000256" key="6">
    <source>
        <dbReference type="ARBA" id="ARBA00015850"/>
    </source>
</evidence>
<keyword evidence="13 19" id="KW-0472">Membrane</keyword>
<dbReference type="HAMAP" id="MF_00719">
    <property type="entry name" value="CobS"/>
    <property type="match status" value="1"/>
</dbReference>
<comment type="subcellular location">
    <subcellularLocation>
        <location evidence="2 19">Cell membrane</location>
        <topology evidence="2 19">Multi-pass membrane protein</topology>
    </subcellularLocation>
</comment>
<evidence type="ECO:0000256" key="12">
    <source>
        <dbReference type="ARBA" id="ARBA00022989"/>
    </source>
</evidence>
<evidence type="ECO:0000256" key="17">
    <source>
        <dbReference type="ARBA" id="ARBA00048623"/>
    </source>
</evidence>
<evidence type="ECO:0000256" key="18">
    <source>
        <dbReference type="ARBA" id="ARBA00049504"/>
    </source>
</evidence>
<dbReference type="GO" id="GO:0005886">
    <property type="term" value="C:plasma membrane"/>
    <property type="evidence" value="ECO:0007669"/>
    <property type="project" value="UniProtKB-SubCell"/>
</dbReference>
<evidence type="ECO:0000256" key="4">
    <source>
        <dbReference type="ARBA" id="ARBA00010561"/>
    </source>
</evidence>
<reference evidence="21 22" key="1">
    <citation type="submission" date="2018-05" db="EMBL/GenBank/DDBJ databases">
        <title>Complete Genome Sequence of Methylobacterium sp. 17Sr1-28.</title>
        <authorList>
            <person name="Srinivasan S."/>
        </authorList>
    </citation>
    <scope>NUCLEOTIDE SEQUENCE [LARGE SCALE GENOMIC DNA]</scope>
    <source>
        <strain evidence="21 22">17Sr1-28</strain>
    </source>
</reference>
<proteinExistence type="inferred from homology"/>
<protein>
    <recommendedName>
        <fullName evidence="6 19">Adenosylcobinamide-GDP ribazoletransferase</fullName>
        <ecNumber evidence="5 19">2.7.8.26</ecNumber>
    </recommendedName>
    <alternativeName>
        <fullName evidence="16 19">Cobalamin synthase</fullName>
    </alternativeName>
    <alternativeName>
        <fullName evidence="15 19">Cobalamin-5'-phosphate synthase</fullName>
    </alternativeName>
</protein>
<evidence type="ECO:0000256" key="13">
    <source>
        <dbReference type="ARBA" id="ARBA00023136"/>
    </source>
</evidence>
<feature type="transmembrane region" description="Helical" evidence="19">
    <location>
        <begin position="148"/>
        <end position="168"/>
    </location>
</feature>
<keyword evidence="10 19" id="KW-0812">Transmembrane</keyword>
<dbReference type="PANTHER" id="PTHR34148:SF1">
    <property type="entry name" value="ADENOSYLCOBINAMIDE-GDP RIBAZOLETRANSFERASE"/>
    <property type="match status" value="1"/>
</dbReference>
<sequence length="295" mass="29883">MATGTSAGPGRAGDEAQESQADDAFEPPPTRSGPWPPLADLAACLRFYSRLPVPALPGEADSHAAPDFRTVPRMLPLAGLVIGLPGAVVLPAALTLGLGPFLAATLALAFATLVTGALHEDGLADVADGFGGGTTPARRLEIMRDSRIGAYGAAALVLSYALRIGALATLADRIGWRVAVAFLAVAALSRTAALWPLCRLSPARPDGAAHAVGRPTTKTHATAWALCLAVLVLAGLLGLPWLGLCLAGLLALLAAWTVSRMAARLVGGQTGDVIGASQQVAEIAALLALLIAIPA</sequence>
<dbReference type="EMBL" id="CP029553">
    <property type="protein sequence ID" value="AWN46886.1"/>
    <property type="molecule type" value="Genomic_DNA"/>
</dbReference>
<gene>
    <name evidence="19 21" type="primary">cobS</name>
    <name evidence="21" type="ORF">DK419_11660</name>
</gene>
<dbReference type="Proteomes" id="UP000245444">
    <property type="component" value="Chromosome"/>
</dbReference>
<feature type="transmembrane region" description="Helical" evidence="19">
    <location>
        <begin position="174"/>
        <end position="195"/>
    </location>
</feature>
<evidence type="ECO:0000256" key="16">
    <source>
        <dbReference type="ARBA" id="ARBA00032853"/>
    </source>
</evidence>
<dbReference type="GO" id="GO:0009236">
    <property type="term" value="P:cobalamin biosynthetic process"/>
    <property type="evidence" value="ECO:0007669"/>
    <property type="project" value="UniProtKB-UniRule"/>
</dbReference>
<evidence type="ECO:0000256" key="11">
    <source>
        <dbReference type="ARBA" id="ARBA00022842"/>
    </source>
</evidence>
<comment type="pathway">
    <text evidence="3 19">Cofactor biosynthesis; adenosylcobalamin biosynthesis; adenosylcobalamin from cob(II)yrinate a,c-diamide: step 7/7.</text>
</comment>
<evidence type="ECO:0000256" key="3">
    <source>
        <dbReference type="ARBA" id="ARBA00004663"/>
    </source>
</evidence>
<comment type="catalytic activity">
    <reaction evidence="17 19">
        <text>alpha-ribazole + adenosylcob(III)inamide-GDP = adenosylcob(III)alamin + GMP + H(+)</text>
        <dbReference type="Rhea" id="RHEA:16049"/>
        <dbReference type="ChEBI" id="CHEBI:10329"/>
        <dbReference type="ChEBI" id="CHEBI:15378"/>
        <dbReference type="ChEBI" id="CHEBI:18408"/>
        <dbReference type="ChEBI" id="CHEBI:58115"/>
        <dbReference type="ChEBI" id="CHEBI:60487"/>
        <dbReference type="EC" id="2.7.8.26"/>
    </reaction>
</comment>
<evidence type="ECO:0000256" key="14">
    <source>
        <dbReference type="ARBA" id="ARBA00025228"/>
    </source>
</evidence>
<dbReference type="GO" id="GO:0051073">
    <property type="term" value="F:adenosylcobinamide-GDP ribazoletransferase activity"/>
    <property type="evidence" value="ECO:0007669"/>
    <property type="project" value="UniProtKB-UniRule"/>
</dbReference>
<evidence type="ECO:0000256" key="8">
    <source>
        <dbReference type="ARBA" id="ARBA00022573"/>
    </source>
</evidence>
<feature type="transmembrane region" description="Helical" evidence="19">
    <location>
        <begin position="74"/>
        <end position="94"/>
    </location>
</feature>
<comment type="catalytic activity">
    <reaction evidence="18 19">
        <text>alpha-ribazole 5'-phosphate + adenosylcob(III)inamide-GDP = adenosylcob(III)alamin 5'-phosphate + GMP + H(+)</text>
        <dbReference type="Rhea" id="RHEA:23560"/>
        <dbReference type="ChEBI" id="CHEBI:15378"/>
        <dbReference type="ChEBI" id="CHEBI:57918"/>
        <dbReference type="ChEBI" id="CHEBI:58115"/>
        <dbReference type="ChEBI" id="CHEBI:60487"/>
        <dbReference type="ChEBI" id="CHEBI:60493"/>
        <dbReference type="EC" id="2.7.8.26"/>
    </reaction>
</comment>
<evidence type="ECO:0000256" key="2">
    <source>
        <dbReference type="ARBA" id="ARBA00004651"/>
    </source>
</evidence>
<evidence type="ECO:0000256" key="9">
    <source>
        <dbReference type="ARBA" id="ARBA00022679"/>
    </source>
</evidence>
<evidence type="ECO:0000256" key="1">
    <source>
        <dbReference type="ARBA" id="ARBA00001946"/>
    </source>
</evidence>
<dbReference type="EC" id="2.7.8.26" evidence="5 19"/>
<comment type="function">
    <text evidence="14 19">Joins adenosylcobinamide-GDP and alpha-ribazole to generate adenosylcobalamin (Ado-cobalamin). Also synthesizes adenosylcobalamin 5'-phosphate from adenosylcobinamide-GDP and alpha-ribazole 5'-phosphate.</text>
</comment>
<evidence type="ECO:0000256" key="10">
    <source>
        <dbReference type="ARBA" id="ARBA00022692"/>
    </source>
</evidence>
<dbReference type="KEGG" id="mtea:DK419_11660"/>
<evidence type="ECO:0000256" key="20">
    <source>
        <dbReference type="SAM" id="MobiDB-lite"/>
    </source>
</evidence>
<keyword evidence="7 19" id="KW-1003">Cell membrane</keyword>
<evidence type="ECO:0000256" key="19">
    <source>
        <dbReference type="HAMAP-Rule" id="MF_00719"/>
    </source>
</evidence>
<evidence type="ECO:0000313" key="21">
    <source>
        <dbReference type="EMBL" id="AWN46886.1"/>
    </source>
</evidence>
<dbReference type="GO" id="GO:0008818">
    <property type="term" value="F:cobalamin 5'-phosphate synthase activity"/>
    <property type="evidence" value="ECO:0007669"/>
    <property type="project" value="UniProtKB-UniRule"/>
</dbReference>
<dbReference type="RefSeq" id="WP_109959224.1">
    <property type="nucleotide sequence ID" value="NZ_CP029553.1"/>
</dbReference>
<keyword evidence="22" id="KW-1185">Reference proteome</keyword>
<keyword evidence="11 19" id="KW-0460">Magnesium</keyword>
<comment type="cofactor">
    <cofactor evidence="1 19">
        <name>Mg(2+)</name>
        <dbReference type="ChEBI" id="CHEBI:18420"/>
    </cofactor>
</comment>
<evidence type="ECO:0000256" key="15">
    <source>
        <dbReference type="ARBA" id="ARBA00032605"/>
    </source>
</evidence>
<comment type="similarity">
    <text evidence="4 19">Belongs to the CobS family.</text>
</comment>